<proteinExistence type="predicted"/>
<dbReference type="InterPro" id="IPR012337">
    <property type="entry name" value="RNaseH-like_sf"/>
</dbReference>
<organism evidence="1 2">
    <name type="scientific">Cordylochernes scorpioides</name>
    <dbReference type="NCBI Taxonomy" id="51811"/>
    <lineage>
        <taxon>Eukaryota</taxon>
        <taxon>Metazoa</taxon>
        <taxon>Ecdysozoa</taxon>
        <taxon>Arthropoda</taxon>
        <taxon>Chelicerata</taxon>
        <taxon>Arachnida</taxon>
        <taxon>Pseudoscorpiones</taxon>
        <taxon>Cheliferoidea</taxon>
        <taxon>Chernetidae</taxon>
        <taxon>Cordylochernes</taxon>
    </lineage>
</organism>
<evidence type="ECO:0000313" key="1">
    <source>
        <dbReference type="EMBL" id="UYV76772.1"/>
    </source>
</evidence>
<protein>
    <recommendedName>
        <fullName evidence="3">Integrase catalytic domain-containing protein</fullName>
    </recommendedName>
</protein>
<dbReference type="Gene3D" id="3.30.420.10">
    <property type="entry name" value="Ribonuclease H-like superfamily/Ribonuclease H"/>
    <property type="match status" value="1"/>
</dbReference>
<keyword evidence="2" id="KW-1185">Reference proteome</keyword>
<sequence length="220" mass="25457">METRSGNVYNTKKEETKIDDPEKLQLGAKIDRRHYWILRSRKTVKKIINQCIRWKLFTATPATVESTSLPEDRVRDAAVFEIVGVDLTGHLILKNKKKAWIVIFTCAVYRGVHLELVTYSSMEAFLQAFRRFIARRGRALIVYSDNGTNFKGMANTLKKIDFSRLKCDPTLKNITWKFIPPGAPWWGVWWARLIYMMKQSPFSPLSGQVDRSRNSSAPDK</sequence>
<dbReference type="EMBL" id="CP092876">
    <property type="protein sequence ID" value="UYV76772.1"/>
    <property type="molecule type" value="Genomic_DNA"/>
</dbReference>
<name>A0ABY6L966_9ARAC</name>
<dbReference type="Proteomes" id="UP001235939">
    <property type="component" value="Chromosome 14"/>
</dbReference>
<accession>A0ABY6L966</accession>
<evidence type="ECO:0000313" key="2">
    <source>
        <dbReference type="Proteomes" id="UP001235939"/>
    </source>
</evidence>
<dbReference type="PANTHER" id="PTHR47331">
    <property type="entry name" value="PHD-TYPE DOMAIN-CONTAINING PROTEIN"/>
    <property type="match status" value="1"/>
</dbReference>
<reference evidence="1 2" key="1">
    <citation type="submission" date="2022-01" db="EMBL/GenBank/DDBJ databases">
        <title>A chromosomal length assembly of Cordylochernes scorpioides.</title>
        <authorList>
            <person name="Zeh D."/>
            <person name="Zeh J."/>
        </authorList>
    </citation>
    <scope>NUCLEOTIDE SEQUENCE [LARGE SCALE GENOMIC DNA]</scope>
    <source>
        <strain evidence="1">IN4F17</strain>
        <tissue evidence="1">Whole Body</tissue>
    </source>
</reference>
<evidence type="ECO:0008006" key="3">
    <source>
        <dbReference type="Google" id="ProtNLM"/>
    </source>
</evidence>
<dbReference type="PANTHER" id="PTHR47331:SF2">
    <property type="match status" value="1"/>
</dbReference>
<dbReference type="InterPro" id="IPR036397">
    <property type="entry name" value="RNaseH_sf"/>
</dbReference>
<gene>
    <name evidence="1" type="ORF">LAZ67_14001986</name>
</gene>
<dbReference type="SUPFAM" id="SSF53098">
    <property type="entry name" value="Ribonuclease H-like"/>
    <property type="match status" value="1"/>
</dbReference>